<protein>
    <submittedName>
        <fullName evidence="2">Uncharacterized protein</fullName>
    </submittedName>
</protein>
<keyword evidence="3" id="KW-1185">Reference proteome</keyword>
<name>A0A0M6Y0W2_9HYPH</name>
<accession>A0A0M6Y0W2</accession>
<organism evidence="2 3">
    <name type="scientific">Roseibium aggregatum</name>
    <dbReference type="NCBI Taxonomy" id="187304"/>
    <lineage>
        <taxon>Bacteria</taxon>
        <taxon>Pseudomonadati</taxon>
        <taxon>Pseudomonadota</taxon>
        <taxon>Alphaproteobacteria</taxon>
        <taxon>Hyphomicrobiales</taxon>
        <taxon>Stappiaceae</taxon>
        <taxon>Roseibium</taxon>
    </lineage>
</organism>
<evidence type="ECO:0000313" key="2">
    <source>
        <dbReference type="EMBL" id="CTQ43755.1"/>
    </source>
</evidence>
<keyword evidence="1" id="KW-0732">Signal</keyword>
<reference evidence="3" key="1">
    <citation type="submission" date="2015-07" db="EMBL/GenBank/DDBJ databases">
        <authorList>
            <person name="Rodrigo-Torres Lidia"/>
            <person name="Arahal R.David."/>
        </authorList>
    </citation>
    <scope>NUCLEOTIDE SEQUENCE [LARGE SCALE GENOMIC DNA]</scope>
    <source>
        <strain evidence="3">CECT 4801</strain>
    </source>
</reference>
<sequence length="404" mass="43269">MKIGISGAFAAAFILFGSNAFAQQAPSTALEWAKSQRLLPSKRINGDLRQGIHTLYGLNSVGSSSLSMLGNSDTSRYVTIVNPSTNRTTNIVEVGRPQDREYRGITGPAEQGNSVFTGAFGPIDFFDLDKKRKLLTSERTKASPEPVAGDSAGGFSVTVAKAPNDGGVLLHVVKNGRVSTLQTTLGARLDSVSIGQVSGREVFFAVLGDHTATHFSMVEGGDILKRGQASIFSPKLEDPNGRWRREGDSGPVSRARLIDAVSNVYGLWPLKNFYGVHVRRAKEAGNDAVVTSPTTSRAFVSAKGGSSYLMDMEGSCKERTNCLDPVKCTIAVSVAFRDTSDGVDAGYVIFLNHKLEPIAHFGGANLVYHDLLRMPDGQLAAAGTLVDEGKRMGLLDVWERFPGL</sequence>
<gene>
    <name evidence="2" type="ORF">LAL4801_02197</name>
</gene>
<evidence type="ECO:0000313" key="3">
    <source>
        <dbReference type="Proteomes" id="UP000048926"/>
    </source>
</evidence>
<dbReference type="AlphaFoldDB" id="A0A0M6Y0W2"/>
<dbReference type="EMBL" id="CXST01000001">
    <property type="protein sequence ID" value="CTQ43755.1"/>
    <property type="molecule type" value="Genomic_DNA"/>
</dbReference>
<dbReference type="RefSeq" id="WP_145903540.1">
    <property type="nucleotide sequence ID" value="NZ_CXST01000001.1"/>
</dbReference>
<feature type="chain" id="PRO_5005807408" evidence="1">
    <location>
        <begin position="23"/>
        <end position="404"/>
    </location>
</feature>
<dbReference type="Proteomes" id="UP000048926">
    <property type="component" value="Unassembled WGS sequence"/>
</dbReference>
<evidence type="ECO:0000256" key="1">
    <source>
        <dbReference type="SAM" id="SignalP"/>
    </source>
</evidence>
<feature type="signal peptide" evidence="1">
    <location>
        <begin position="1"/>
        <end position="22"/>
    </location>
</feature>
<proteinExistence type="predicted"/>